<dbReference type="FunFam" id="1.10.510.10:FF:000060">
    <property type="entry name" value="G-type lectin S-receptor-like serine/threonine-protein kinase"/>
    <property type="match status" value="1"/>
</dbReference>
<comment type="catalytic activity">
    <reaction evidence="11">
        <text>L-seryl-[protein] + ATP = O-phospho-L-seryl-[protein] + ADP + H(+)</text>
        <dbReference type="Rhea" id="RHEA:17989"/>
        <dbReference type="Rhea" id="RHEA-COMP:9863"/>
        <dbReference type="Rhea" id="RHEA-COMP:11604"/>
        <dbReference type="ChEBI" id="CHEBI:15378"/>
        <dbReference type="ChEBI" id="CHEBI:29999"/>
        <dbReference type="ChEBI" id="CHEBI:30616"/>
        <dbReference type="ChEBI" id="CHEBI:83421"/>
        <dbReference type="ChEBI" id="CHEBI:456216"/>
        <dbReference type="EC" id="2.7.11.1"/>
    </reaction>
</comment>
<comment type="catalytic activity">
    <reaction evidence="10">
        <text>L-threonyl-[protein] + ATP = O-phospho-L-threonyl-[protein] + ADP + H(+)</text>
        <dbReference type="Rhea" id="RHEA:46608"/>
        <dbReference type="Rhea" id="RHEA-COMP:11060"/>
        <dbReference type="Rhea" id="RHEA-COMP:11605"/>
        <dbReference type="ChEBI" id="CHEBI:15378"/>
        <dbReference type="ChEBI" id="CHEBI:30013"/>
        <dbReference type="ChEBI" id="CHEBI:30616"/>
        <dbReference type="ChEBI" id="CHEBI:61977"/>
        <dbReference type="ChEBI" id="CHEBI:456216"/>
        <dbReference type="EC" id="2.7.11.1"/>
    </reaction>
</comment>
<evidence type="ECO:0000256" key="11">
    <source>
        <dbReference type="ARBA" id="ARBA00048679"/>
    </source>
</evidence>
<keyword evidence="6" id="KW-0418">Kinase</keyword>
<protein>
    <recommendedName>
        <fullName evidence="1">non-specific serine/threonine protein kinase</fullName>
        <ecNumber evidence="1">2.7.11.1</ecNumber>
    </recommendedName>
</protein>
<evidence type="ECO:0000256" key="3">
    <source>
        <dbReference type="ARBA" id="ARBA00022679"/>
    </source>
</evidence>
<dbReference type="InterPro" id="IPR011009">
    <property type="entry name" value="Kinase-like_dom_sf"/>
</dbReference>
<dbReference type="SMART" id="SM00220">
    <property type="entry name" value="S_TKc"/>
    <property type="match status" value="1"/>
</dbReference>
<evidence type="ECO:0000256" key="2">
    <source>
        <dbReference type="ARBA" id="ARBA00022527"/>
    </source>
</evidence>
<keyword evidence="8" id="KW-1015">Disulfide bond</keyword>
<reference evidence="14 15" key="1">
    <citation type="submission" date="2024-01" db="EMBL/GenBank/DDBJ databases">
        <title>The genomes of 5 underutilized Papilionoideae crops provide insights into root nodulation and disease resistance.</title>
        <authorList>
            <person name="Yuan L."/>
        </authorList>
    </citation>
    <scope>NUCLEOTIDE SEQUENCE [LARGE SCALE GENOMIC DNA]</scope>
    <source>
        <strain evidence="14">LY-2023</strain>
        <tissue evidence="14">Leaf</tissue>
    </source>
</reference>
<keyword evidence="9" id="KW-0325">Glycoprotein</keyword>
<gene>
    <name evidence="14" type="ORF">RJT34_27365</name>
</gene>
<dbReference type="GO" id="GO:0005524">
    <property type="term" value="F:ATP binding"/>
    <property type="evidence" value="ECO:0007669"/>
    <property type="project" value="UniProtKB-KW"/>
</dbReference>
<evidence type="ECO:0000256" key="12">
    <source>
        <dbReference type="SAM" id="Phobius"/>
    </source>
</evidence>
<evidence type="ECO:0000256" key="5">
    <source>
        <dbReference type="ARBA" id="ARBA00022741"/>
    </source>
</evidence>
<dbReference type="FunFam" id="3.30.200.20:FF:000195">
    <property type="entry name" value="G-type lectin S-receptor-like serine/threonine-protein kinase"/>
    <property type="match status" value="1"/>
</dbReference>
<dbReference type="Gene3D" id="3.30.200.20">
    <property type="entry name" value="Phosphorylase Kinase, domain 1"/>
    <property type="match status" value="1"/>
</dbReference>
<dbReference type="Pfam" id="PF07714">
    <property type="entry name" value="PK_Tyr_Ser-Thr"/>
    <property type="match status" value="1"/>
</dbReference>
<dbReference type="Gene3D" id="1.10.510.10">
    <property type="entry name" value="Transferase(Phosphotransferase) domain 1"/>
    <property type="match status" value="1"/>
</dbReference>
<keyword evidence="4" id="KW-0732">Signal</keyword>
<dbReference type="PANTHER" id="PTHR27002">
    <property type="entry name" value="RECEPTOR-LIKE SERINE/THREONINE-PROTEIN KINASE SD1-8"/>
    <property type="match status" value="1"/>
</dbReference>
<evidence type="ECO:0000256" key="7">
    <source>
        <dbReference type="ARBA" id="ARBA00022840"/>
    </source>
</evidence>
<comment type="caution">
    <text evidence="14">The sequence shown here is derived from an EMBL/GenBank/DDBJ whole genome shotgun (WGS) entry which is preliminary data.</text>
</comment>
<dbReference type="PROSITE" id="PS50011">
    <property type="entry name" value="PROTEIN_KINASE_DOM"/>
    <property type="match status" value="1"/>
</dbReference>
<evidence type="ECO:0000256" key="6">
    <source>
        <dbReference type="ARBA" id="ARBA00022777"/>
    </source>
</evidence>
<evidence type="ECO:0000313" key="14">
    <source>
        <dbReference type="EMBL" id="KAK7271445.1"/>
    </source>
</evidence>
<dbReference type="AlphaFoldDB" id="A0AAN9F9Z7"/>
<keyword evidence="2" id="KW-0723">Serine/threonine-protein kinase</keyword>
<dbReference type="GO" id="GO:0005886">
    <property type="term" value="C:plasma membrane"/>
    <property type="evidence" value="ECO:0007669"/>
    <property type="project" value="TreeGrafter"/>
</dbReference>
<keyword evidence="12" id="KW-0472">Membrane</keyword>
<dbReference type="SUPFAM" id="SSF56112">
    <property type="entry name" value="Protein kinase-like (PK-like)"/>
    <property type="match status" value="1"/>
</dbReference>
<dbReference type="InterPro" id="IPR008271">
    <property type="entry name" value="Ser/Thr_kinase_AS"/>
</dbReference>
<keyword evidence="12" id="KW-0812">Transmembrane</keyword>
<dbReference type="InterPro" id="IPR001245">
    <property type="entry name" value="Ser-Thr/Tyr_kinase_cat_dom"/>
</dbReference>
<keyword evidence="15" id="KW-1185">Reference proteome</keyword>
<evidence type="ECO:0000313" key="15">
    <source>
        <dbReference type="Proteomes" id="UP001359559"/>
    </source>
</evidence>
<feature type="domain" description="Protein kinase" evidence="13">
    <location>
        <begin position="165"/>
        <end position="451"/>
    </location>
</feature>
<evidence type="ECO:0000256" key="10">
    <source>
        <dbReference type="ARBA" id="ARBA00047899"/>
    </source>
</evidence>
<keyword evidence="3" id="KW-0808">Transferase</keyword>
<keyword evidence="7" id="KW-0067">ATP-binding</keyword>
<dbReference type="Proteomes" id="UP001359559">
    <property type="component" value="Unassembled WGS sequence"/>
</dbReference>
<name>A0AAN9F9Z7_CLITE</name>
<dbReference type="PANTHER" id="PTHR27002:SF1090">
    <property type="entry name" value="S-LOCUS LECTIN KINASE FAMILY PROTEIN"/>
    <property type="match status" value="1"/>
</dbReference>
<dbReference type="InterPro" id="IPR021820">
    <property type="entry name" value="S-locus_recpt_kinase_C"/>
</dbReference>
<proteinExistence type="predicted"/>
<evidence type="ECO:0000259" key="13">
    <source>
        <dbReference type="PROSITE" id="PS50011"/>
    </source>
</evidence>
<dbReference type="PROSITE" id="PS00108">
    <property type="entry name" value="PROTEIN_KINASE_ST"/>
    <property type="match status" value="1"/>
</dbReference>
<dbReference type="InterPro" id="IPR000719">
    <property type="entry name" value="Prot_kinase_dom"/>
</dbReference>
<feature type="transmembrane region" description="Helical" evidence="12">
    <location>
        <begin position="96"/>
        <end position="116"/>
    </location>
</feature>
<dbReference type="CDD" id="cd14066">
    <property type="entry name" value="STKc_IRAK"/>
    <property type="match status" value="1"/>
</dbReference>
<dbReference type="EMBL" id="JAYKXN010000007">
    <property type="protein sequence ID" value="KAK7271445.1"/>
    <property type="molecule type" value="Genomic_DNA"/>
</dbReference>
<dbReference type="GO" id="GO:0004674">
    <property type="term" value="F:protein serine/threonine kinase activity"/>
    <property type="evidence" value="ECO:0007669"/>
    <property type="project" value="UniProtKB-KW"/>
</dbReference>
<accession>A0AAN9F9Z7</accession>
<keyword evidence="5" id="KW-0547">Nucleotide-binding</keyword>
<dbReference type="EC" id="2.7.11.1" evidence="1"/>
<evidence type="ECO:0000256" key="4">
    <source>
        <dbReference type="ARBA" id="ARBA00022729"/>
    </source>
</evidence>
<keyword evidence="12" id="KW-1133">Transmembrane helix</keyword>
<evidence type="ECO:0000256" key="1">
    <source>
        <dbReference type="ARBA" id="ARBA00012513"/>
    </source>
</evidence>
<organism evidence="14 15">
    <name type="scientific">Clitoria ternatea</name>
    <name type="common">Butterfly pea</name>
    <dbReference type="NCBI Taxonomy" id="43366"/>
    <lineage>
        <taxon>Eukaryota</taxon>
        <taxon>Viridiplantae</taxon>
        <taxon>Streptophyta</taxon>
        <taxon>Embryophyta</taxon>
        <taxon>Tracheophyta</taxon>
        <taxon>Spermatophyta</taxon>
        <taxon>Magnoliopsida</taxon>
        <taxon>eudicotyledons</taxon>
        <taxon>Gunneridae</taxon>
        <taxon>Pentapetalae</taxon>
        <taxon>rosids</taxon>
        <taxon>fabids</taxon>
        <taxon>Fabales</taxon>
        <taxon>Fabaceae</taxon>
        <taxon>Papilionoideae</taxon>
        <taxon>50 kb inversion clade</taxon>
        <taxon>NPAAA clade</taxon>
        <taxon>indigoferoid/millettioid clade</taxon>
        <taxon>Phaseoleae</taxon>
        <taxon>Clitoria</taxon>
    </lineage>
</organism>
<sequence>MKAKGTHSYLVLSVVLTNESLKRKRHTKIAIASTVFRITHVRRKAKRGAGSGCLLWFDNIVDMRTHTDRGQDIYIKLASPELDQRRTTRNLNKKKLAGIIGGLVTFIIVLTILVLATSTFTRRMKLGKLGIMKKVLHWKHLKEKEGDNLSTIFDFSTIDIATNQFSTSNKLGEGGFGPVYKGILADGQEIAVKRLSKTSGQGSEEFKNEVKLMATLQHRNLVKLLGCSIQRDEKLLIYEFMPNRSLDCFIFDTMRGRLLYWTKRLEIIDGVARGLLYLHRDSSIRIIHRDLKTSNILLDSNMTPKISDFGLARTFGGDQAEANTNRVMGTYGYMPPEYAVHGSFSIKSDVFSFGVIVLEIISGRKNRGFRDPHHHLNLLGHAWRLWIEERPLELIDDILDDGMAIASEILQSIHVGLLCVQQNPEDRPSMSTVVLMLSGGKVLPKPGQPGFYTGKVKTIETEASSELFEKCSVNEVSISL</sequence>
<dbReference type="Pfam" id="PF11883">
    <property type="entry name" value="DUF3403"/>
    <property type="match status" value="1"/>
</dbReference>
<evidence type="ECO:0000256" key="9">
    <source>
        <dbReference type="ARBA" id="ARBA00023180"/>
    </source>
</evidence>
<evidence type="ECO:0000256" key="8">
    <source>
        <dbReference type="ARBA" id="ARBA00023157"/>
    </source>
</evidence>